<reference evidence="2 3" key="1">
    <citation type="journal article" date="2013" name="Curr. Biol.">
        <title>The Genome of the Foraminiferan Reticulomyxa filosa.</title>
        <authorList>
            <person name="Glockner G."/>
            <person name="Hulsmann N."/>
            <person name="Schleicher M."/>
            <person name="Noegel A.A."/>
            <person name="Eichinger L."/>
            <person name="Gallinger C."/>
            <person name="Pawlowski J."/>
            <person name="Sierra R."/>
            <person name="Euteneuer U."/>
            <person name="Pillet L."/>
            <person name="Moustafa A."/>
            <person name="Platzer M."/>
            <person name="Groth M."/>
            <person name="Szafranski K."/>
            <person name="Schliwa M."/>
        </authorList>
    </citation>
    <scope>NUCLEOTIDE SEQUENCE [LARGE SCALE GENOMIC DNA]</scope>
</reference>
<protein>
    <recommendedName>
        <fullName evidence="4">MIF4G domain-containing protein</fullName>
    </recommendedName>
</protein>
<keyword evidence="3" id="KW-1185">Reference proteome</keyword>
<gene>
    <name evidence="2" type="ORF">RFI_26155</name>
</gene>
<evidence type="ECO:0008006" key="4">
    <source>
        <dbReference type="Google" id="ProtNLM"/>
    </source>
</evidence>
<organism evidence="2 3">
    <name type="scientific">Reticulomyxa filosa</name>
    <dbReference type="NCBI Taxonomy" id="46433"/>
    <lineage>
        <taxon>Eukaryota</taxon>
        <taxon>Sar</taxon>
        <taxon>Rhizaria</taxon>
        <taxon>Retaria</taxon>
        <taxon>Foraminifera</taxon>
        <taxon>Monothalamids</taxon>
        <taxon>Reticulomyxidae</taxon>
        <taxon>Reticulomyxa</taxon>
    </lineage>
</organism>
<dbReference type="SUPFAM" id="SSF48371">
    <property type="entry name" value="ARM repeat"/>
    <property type="match status" value="1"/>
</dbReference>
<feature type="compositionally biased region" description="Basic and acidic residues" evidence="1">
    <location>
        <begin position="186"/>
        <end position="195"/>
    </location>
</feature>
<dbReference type="InterPro" id="IPR016024">
    <property type="entry name" value="ARM-type_fold"/>
</dbReference>
<dbReference type="Proteomes" id="UP000023152">
    <property type="component" value="Unassembled WGS sequence"/>
</dbReference>
<evidence type="ECO:0000313" key="3">
    <source>
        <dbReference type="Proteomes" id="UP000023152"/>
    </source>
</evidence>
<dbReference type="Gene3D" id="1.25.40.180">
    <property type="match status" value="1"/>
</dbReference>
<accession>X6MCP2</accession>
<name>X6MCP2_RETFI</name>
<comment type="caution">
    <text evidence="2">The sequence shown here is derived from an EMBL/GenBank/DDBJ whole genome shotgun (WGS) entry which is preliminary data.</text>
</comment>
<feature type="region of interest" description="Disordered" evidence="1">
    <location>
        <begin position="162"/>
        <end position="195"/>
    </location>
</feature>
<dbReference type="AlphaFoldDB" id="X6MCP2"/>
<evidence type="ECO:0000256" key="1">
    <source>
        <dbReference type="SAM" id="MobiDB-lite"/>
    </source>
</evidence>
<proteinExistence type="predicted"/>
<dbReference type="EMBL" id="ASPP01022642">
    <property type="protein sequence ID" value="ETO11222.1"/>
    <property type="molecule type" value="Genomic_DNA"/>
</dbReference>
<evidence type="ECO:0000313" key="2">
    <source>
        <dbReference type="EMBL" id="ETO11222.1"/>
    </source>
</evidence>
<sequence>MAAVASKLIEEHLIGTELSDAIVEQIEMAMDSNDSSQSSYHLSCMKYLGELYVNQGINFDTTLSVLEFVDKSLSARLKQNDRFPVFAICELLDTCAKYLQQLDGSERKRRCEEFQEKGGLSFVKSFKEKLIKEFANMKHVDSLLQNRVNDILARYNDEPLPDWNSSYSTPPAEDAKNDGMIGKTKQNSEEKEKVQEATKDFKSRLDEINRGVGGSLTPKNKLCQSFKMANRLKQALNPSSSVDCELKEQWKEREFILCTEQKPGQVQVSRITVSESYEKQCQAQSHKKRKPKNVKNITLKLIHQLSDSATDDEDQRPYHRYAVVLTTKQNQTWEEKICRTFQSFVWFEIHSI</sequence>